<dbReference type="RefSeq" id="WP_115973005.1">
    <property type="nucleotide sequence ID" value="NZ_QNVT01000028.1"/>
</dbReference>
<proteinExistence type="predicted"/>
<feature type="chain" id="PRO_5017837056" description="GLPGLI family protein" evidence="1">
    <location>
        <begin position="21"/>
        <end position="268"/>
    </location>
</feature>
<organism evidence="2 3">
    <name type="scientific">Chryseobacterium pennae</name>
    <dbReference type="NCBI Taxonomy" id="2258962"/>
    <lineage>
        <taxon>Bacteria</taxon>
        <taxon>Pseudomonadati</taxon>
        <taxon>Bacteroidota</taxon>
        <taxon>Flavobacteriia</taxon>
        <taxon>Flavobacteriales</taxon>
        <taxon>Weeksellaceae</taxon>
        <taxon>Chryseobacterium group</taxon>
        <taxon>Chryseobacterium</taxon>
    </lineage>
</organism>
<protein>
    <recommendedName>
        <fullName evidence="4">GLPGLI family protein</fullName>
    </recommendedName>
</protein>
<reference evidence="3" key="1">
    <citation type="submission" date="2018-06" db="EMBL/GenBank/DDBJ databases">
        <authorList>
            <person name="Lum Nde A."/>
            <person name="Hugo C."/>
        </authorList>
    </citation>
    <scope>NUCLEOTIDE SEQUENCE [LARGE SCALE GENOMIC DNA]</scope>
    <source>
        <strain evidence="3">1_F178</strain>
    </source>
</reference>
<dbReference type="EMBL" id="QNVT01000028">
    <property type="protein sequence ID" value="REC60157.1"/>
    <property type="molecule type" value="Genomic_DNA"/>
</dbReference>
<dbReference type="Pfam" id="PF22252">
    <property type="entry name" value="PNGase_F-II_N"/>
    <property type="match status" value="1"/>
</dbReference>
<dbReference type="InterPro" id="IPR005901">
    <property type="entry name" value="GLPGLI"/>
</dbReference>
<dbReference type="Proteomes" id="UP000256686">
    <property type="component" value="Unassembled WGS sequence"/>
</dbReference>
<evidence type="ECO:0000313" key="2">
    <source>
        <dbReference type="EMBL" id="REC60157.1"/>
    </source>
</evidence>
<accession>A0A3D9C2Q7</accession>
<feature type="signal peptide" evidence="1">
    <location>
        <begin position="1"/>
        <end position="20"/>
    </location>
</feature>
<dbReference type="NCBIfam" id="TIGR01200">
    <property type="entry name" value="GLPGLI"/>
    <property type="match status" value="1"/>
</dbReference>
<keyword evidence="3" id="KW-1185">Reference proteome</keyword>
<name>A0A3D9C2Q7_9FLAO</name>
<evidence type="ECO:0008006" key="4">
    <source>
        <dbReference type="Google" id="ProtNLM"/>
    </source>
</evidence>
<evidence type="ECO:0000256" key="1">
    <source>
        <dbReference type="SAM" id="SignalP"/>
    </source>
</evidence>
<keyword evidence="1" id="KW-0732">Signal</keyword>
<sequence length="268" mass="31449">MNSKILKSLVVIFLSCNFYAQNFRLDYHLTYKEDSLSSETMNKNMTLLVQGGKSKFLTEKQYKVDSLRSKGFEDFAVGDNSFLVVNHEENLSSKYYFLFKDIYKVTEHVNLNWELKPETKKIDNYLCTKAILKYKGRVWEAWFTQELPIQGGPYIFRNLPGVIVYMEDTTGSYKFSLYAIKKRTDTLEFENMYKGAINIPQKQLQKAFLDYYNDPFREMKSGNIKAKFKDENGKDIEPDFRKMTTTAQARLKKNNNPIELSEAIKYPD</sequence>
<gene>
    <name evidence="2" type="ORF">DRF65_22675</name>
</gene>
<evidence type="ECO:0000313" key="3">
    <source>
        <dbReference type="Proteomes" id="UP000256686"/>
    </source>
</evidence>
<dbReference type="AlphaFoldDB" id="A0A3D9C2Q7"/>
<comment type="caution">
    <text evidence="2">The sequence shown here is derived from an EMBL/GenBank/DDBJ whole genome shotgun (WGS) entry which is preliminary data.</text>
</comment>